<dbReference type="PANTHER" id="PTHR33337:SF40">
    <property type="entry name" value="CENP-V_GFA DOMAIN-CONTAINING PROTEIN-RELATED"/>
    <property type="match status" value="1"/>
</dbReference>
<dbReference type="GO" id="GO:0008270">
    <property type="term" value="F:zinc ion binding"/>
    <property type="evidence" value="ECO:0007669"/>
    <property type="project" value="UniProtKB-UniRule"/>
</dbReference>
<dbReference type="NCBIfam" id="TIGR02820">
    <property type="entry name" value="formald_GSH"/>
    <property type="match status" value="1"/>
</dbReference>
<evidence type="ECO:0000256" key="2">
    <source>
        <dbReference type="ARBA" id="ARBA00022723"/>
    </source>
</evidence>
<dbReference type="InterPro" id="IPR011057">
    <property type="entry name" value="Mss4-like_sf"/>
</dbReference>
<name>E4ZXT9_LEPMJ</name>
<dbReference type="Proteomes" id="UP000002668">
    <property type="component" value="Genome"/>
</dbReference>
<accession>E4ZXT9</accession>
<comment type="function">
    <text evidence="5">Catalyzes the condensation of formaldehyde and glutathione to S-hydroxymethylglutathione.</text>
</comment>
<dbReference type="PANTHER" id="PTHR33337">
    <property type="entry name" value="GFA DOMAIN-CONTAINING PROTEIN"/>
    <property type="match status" value="1"/>
</dbReference>
<dbReference type="GO" id="GO:0046294">
    <property type="term" value="P:formaldehyde catabolic process"/>
    <property type="evidence" value="ECO:0007669"/>
    <property type="project" value="UniProtKB-UniRule"/>
</dbReference>
<dbReference type="eggNOG" id="ENOG502SKH9">
    <property type="taxonomic scope" value="Eukaryota"/>
</dbReference>
<reference evidence="8" key="1">
    <citation type="journal article" date="2011" name="Nat. Commun.">
        <title>Effector diversification within compartments of the Leptosphaeria maculans genome affected by Repeat-Induced Point mutations.</title>
        <authorList>
            <person name="Rouxel T."/>
            <person name="Grandaubert J."/>
            <person name="Hane J.K."/>
            <person name="Hoede C."/>
            <person name="van de Wouw A.P."/>
            <person name="Couloux A."/>
            <person name="Dominguez V."/>
            <person name="Anthouard V."/>
            <person name="Bally P."/>
            <person name="Bourras S."/>
            <person name="Cozijnsen A.J."/>
            <person name="Ciuffetti L.M."/>
            <person name="Degrave A."/>
            <person name="Dilmaghani A."/>
            <person name="Duret L."/>
            <person name="Fudal I."/>
            <person name="Goodwin S.B."/>
            <person name="Gout L."/>
            <person name="Glaser N."/>
            <person name="Linglin J."/>
            <person name="Kema G.H.J."/>
            <person name="Lapalu N."/>
            <person name="Lawrence C.B."/>
            <person name="May K."/>
            <person name="Meyer M."/>
            <person name="Ollivier B."/>
            <person name="Poulain J."/>
            <person name="Schoch C.L."/>
            <person name="Simon A."/>
            <person name="Spatafora J.W."/>
            <person name="Stachowiak A."/>
            <person name="Turgeon B.G."/>
            <person name="Tyler B.M."/>
            <person name="Vincent D."/>
            <person name="Weissenbach J."/>
            <person name="Amselem J."/>
            <person name="Quesneville H."/>
            <person name="Oliver R.P."/>
            <person name="Wincker P."/>
            <person name="Balesdent M.-H."/>
            <person name="Howlett B.J."/>
        </authorList>
    </citation>
    <scope>NUCLEOTIDE SEQUENCE [LARGE SCALE GENOMIC DNA]</scope>
    <source>
        <strain evidence="8">JN3 / isolate v23.1.3 / race Av1-4-5-6-7-8</strain>
    </source>
</reference>
<organism evidence="8">
    <name type="scientific">Leptosphaeria maculans (strain JN3 / isolate v23.1.3 / race Av1-4-5-6-7-8)</name>
    <name type="common">Blackleg fungus</name>
    <name type="synonym">Phoma lingam</name>
    <dbReference type="NCBI Taxonomy" id="985895"/>
    <lineage>
        <taxon>Eukaryota</taxon>
        <taxon>Fungi</taxon>
        <taxon>Dikarya</taxon>
        <taxon>Ascomycota</taxon>
        <taxon>Pezizomycotina</taxon>
        <taxon>Dothideomycetes</taxon>
        <taxon>Pleosporomycetidae</taxon>
        <taxon>Pleosporales</taxon>
        <taxon>Pleosporineae</taxon>
        <taxon>Leptosphaeriaceae</taxon>
        <taxon>Plenodomus</taxon>
        <taxon>Plenodomus lingam/Leptosphaeria maculans species complex</taxon>
    </lineage>
</organism>
<protein>
    <recommendedName>
        <fullName evidence="5">Putative glutathione-dependent formaldehyde-activating enzyme</fullName>
        <ecNumber evidence="5">4.4.1.22</ecNumber>
    </recommendedName>
    <alternativeName>
        <fullName evidence="5">S-(hydroxymethyl)glutathione synthase</fullName>
    </alternativeName>
</protein>
<comment type="cofactor">
    <cofactor evidence="5">
        <name>Zn(2+)</name>
        <dbReference type="ChEBI" id="CHEBI:29105"/>
    </cofactor>
    <text evidence="5">Binds 2 Zn(2+) ions per subunit.</text>
</comment>
<dbReference type="NCBIfam" id="NF003829">
    <property type="entry name" value="PRK05417.1"/>
    <property type="match status" value="1"/>
</dbReference>
<keyword evidence="4 5" id="KW-0456">Lyase</keyword>
<feature type="binding site" evidence="5">
    <location>
        <position position="104"/>
    </location>
    <ligand>
        <name>Zn(2+)</name>
        <dbReference type="ChEBI" id="CHEBI:29105"/>
        <label>1</label>
        <note>structural</note>
    </ligand>
</feature>
<comment type="similarity">
    <text evidence="1 5">Belongs to the Gfa family.</text>
</comment>
<evidence type="ECO:0000259" key="6">
    <source>
        <dbReference type="PROSITE" id="PS51891"/>
    </source>
</evidence>
<dbReference type="EC" id="4.4.1.22" evidence="5"/>
<dbReference type="OMA" id="ECGTHMY"/>
<dbReference type="HAMAP" id="MF_00723">
    <property type="entry name" value="Formald_GSH"/>
    <property type="match status" value="1"/>
</dbReference>
<dbReference type="InParanoid" id="E4ZXT9"/>
<proteinExistence type="inferred from homology"/>
<dbReference type="AlphaFoldDB" id="E4ZXT9"/>
<gene>
    <name evidence="7" type="ORF">LEMA_P111030.1</name>
</gene>
<dbReference type="Pfam" id="PF04828">
    <property type="entry name" value="GFA"/>
    <property type="match status" value="1"/>
</dbReference>
<dbReference type="HOGENOM" id="CLU_090716_0_0_1"/>
<evidence type="ECO:0000256" key="1">
    <source>
        <dbReference type="ARBA" id="ARBA00005495"/>
    </source>
</evidence>
<feature type="binding site" evidence="5">
    <location>
        <position position="172"/>
    </location>
    <ligand>
        <name>Zn(2+)</name>
        <dbReference type="ChEBI" id="CHEBI:29105"/>
        <label>1</label>
        <note>structural</note>
    </ligand>
</feature>
<dbReference type="UniPathway" id="UPA00562">
    <property type="reaction ID" value="UER00621"/>
</dbReference>
<dbReference type="GO" id="GO:0051907">
    <property type="term" value="F:S-(hydroxymethyl)glutathione synthase activity"/>
    <property type="evidence" value="ECO:0007669"/>
    <property type="project" value="UniProtKB-UniRule"/>
</dbReference>
<dbReference type="InterPro" id="IPR006913">
    <property type="entry name" value="CENP-V/GFA"/>
</dbReference>
<dbReference type="InterPro" id="IPR014185">
    <property type="entry name" value="Formald_GSH"/>
</dbReference>
<dbReference type="OrthoDB" id="3446116at2759"/>
<evidence type="ECO:0000313" key="7">
    <source>
        <dbReference type="EMBL" id="CBX96184.1"/>
    </source>
</evidence>
<feature type="domain" description="CENP-V/GFA" evidence="6">
    <location>
        <begin position="97"/>
        <end position="243"/>
    </location>
</feature>
<dbReference type="VEuPathDB" id="FungiDB:LEMA_P111030.1"/>
<sequence>MVHKEEDVGFETPFKQEDVDMDLVFGGNFQNDHDNSSVLTPDVFLSLVYRLTTVSVVLKILQQTNHPANRATPLTRSAMPSIHPAIDNGLTKGSPTFSGGKLYCHCPSRKVEVTLDGNVAFNHACGCSKCWKPKGALFSIVGVIPKDKVSVTANGDKLRVIDESAAIQRNACKECGVHLFGRIHVDHAFKGLDFVHVELSDKKGWQEPQFAAFVSSIIEQGFDPSGMEEIRNKLRSVGLEPYDVLSPPLMDMIATHTAKKSGKLSAKL</sequence>
<evidence type="ECO:0000313" key="8">
    <source>
        <dbReference type="Proteomes" id="UP000002668"/>
    </source>
</evidence>
<feature type="binding site" evidence="5">
    <location>
        <position position="130"/>
    </location>
    <ligand>
        <name>Zn(2+)</name>
        <dbReference type="ChEBI" id="CHEBI:29105"/>
        <label>2</label>
        <note>catalytic</note>
    </ligand>
</feature>
<keyword evidence="2 5" id="KW-0479">Metal-binding</keyword>
<dbReference type="STRING" id="985895.E4ZXT9"/>
<dbReference type="Gene3D" id="3.90.1590.10">
    <property type="entry name" value="glutathione-dependent formaldehyde- activating enzyme (gfa)"/>
    <property type="match status" value="1"/>
</dbReference>
<comment type="pathway">
    <text evidence="5">One-carbon metabolism; formaldehyde degradation; formate from formaldehyde (glutathione route): step 1/3.</text>
</comment>
<evidence type="ECO:0000256" key="4">
    <source>
        <dbReference type="ARBA" id="ARBA00023239"/>
    </source>
</evidence>
<keyword evidence="3 5" id="KW-0862">Zinc</keyword>
<evidence type="ECO:0000256" key="3">
    <source>
        <dbReference type="ARBA" id="ARBA00022833"/>
    </source>
</evidence>
<dbReference type="SUPFAM" id="SSF51316">
    <property type="entry name" value="Mss4-like"/>
    <property type="match status" value="1"/>
</dbReference>
<feature type="binding site" evidence="5">
    <location>
        <position position="127"/>
    </location>
    <ligand>
        <name>Zn(2+)</name>
        <dbReference type="ChEBI" id="CHEBI:29105"/>
        <label>2</label>
        <note>catalytic</note>
    </ligand>
</feature>
<dbReference type="EMBL" id="FP929128">
    <property type="protein sequence ID" value="CBX96184.1"/>
    <property type="molecule type" value="Genomic_DNA"/>
</dbReference>
<keyword evidence="8" id="KW-1185">Reference proteome</keyword>
<dbReference type="PROSITE" id="PS51891">
    <property type="entry name" value="CENP_V_GFA"/>
    <property type="match status" value="1"/>
</dbReference>
<evidence type="ECO:0000256" key="5">
    <source>
        <dbReference type="HAMAP-Rule" id="MF_03142"/>
    </source>
</evidence>
<comment type="catalytic activity">
    <reaction evidence="5">
        <text>S-(hydroxymethyl)glutathione = glutathione + formaldehyde</text>
        <dbReference type="Rhea" id="RHEA:22488"/>
        <dbReference type="ChEBI" id="CHEBI:16842"/>
        <dbReference type="ChEBI" id="CHEBI:57925"/>
        <dbReference type="ChEBI" id="CHEBI:58758"/>
        <dbReference type="EC" id="4.4.1.22"/>
    </reaction>
</comment>
<dbReference type="GeneID" id="13289877"/>
<feature type="binding site" evidence="5">
    <location>
        <position position="106"/>
    </location>
    <ligand>
        <name>Zn(2+)</name>
        <dbReference type="ChEBI" id="CHEBI:29105"/>
        <label>1</label>
        <note>structural</note>
    </ligand>
</feature>
<feature type="binding site" evidence="5">
    <location>
        <position position="125"/>
    </location>
    <ligand>
        <name>Zn(2+)</name>
        <dbReference type="ChEBI" id="CHEBI:29105"/>
        <label>2</label>
        <note>catalytic</note>
    </ligand>
</feature>
<feature type="binding site" evidence="5">
    <location>
        <position position="175"/>
    </location>
    <ligand>
        <name>Zn(2+)</name>
        <dbReference type="ChEBI" id="CHEBI:29105"/>
        <label>1</label>
        <note>structural</note>
    </ligand>
</feature>